<keyword evidence="1" id="KW-0732">Signal</keyword>
<keyword evidence="3" id="KW-1185">Reference proteome</keyword>
<dbReference type="Gene3D" id="1.25.40.10">
    <property type="entry name" value="Tetratricopeptide repeat domain"/>
    <property type="match status" value="1"/>
</dbReference>
<dbReference type="RefSeq" id="WP_092054209.1">
    <property type="nucleotide sequence ID" value="NZ_FOJJ01000005.1"/>
</dbReference>
<accession>A0A550J6N7</accession>
<organism evidence="2 3">
    <name type="scientific">Trichloromonas acetexigens</name>
    <dbReference type="NCBI Taxonomy" id="38815"/>
    <lineage>
        <taxon>Bacteria</taxon>
        <taxon>Pseudomonadati</taxon>
        <taxon>Thermodesulfobacteriota</taxon>
        <taxon>Desulfuromonadia</taxon>
        <taxon>Desulfuromonadales</taxon>
        <taxon>Trichloromonadaceae</taxon>
        <taxon>Trichloromonas</taxon>
    </lineage>
</organism>
<dbReference type="AlphaFoldDB" id="A0A550J6N7"/>
<gene>
    <name evidence="2" type="ORF">FL622_14580</name>
</gene>
<evidence type="ECO:0000313" key="3">
    <source>
        <dbReference type="Proteomes" id="UP000317155"/>
    </source>
</evidence>
<dbReference type="PROSITE" id="PS51257">
    <property type="entry name" value="PROKAR_LIPOPROTEIN"/>
    <property type="match status" value="1"/>
</dbReference>
<dbReference type="InterPro" id="IPR011990">
    <property type="entry name" value="TPR-like_helical_dom_sf"/>
</dbReference>
<dbReference type="Proteomes" id="UP000317155">
    <property type="component" value="Unassembled WGS sequence"/>
</dbReference>
<comment type="caution">
    <text evidence="2">The sequence shown here is derived from an EMBL/GenBank/DDBJ whole genome shotgun (WGS) entry which is preliminary data.</text>
</comment>
<evidence type="ECO:0000313" key="2">
    <source>
        <dbReference type="EMBL" id="TRO78910.1"/>
    </source>
</evidence>
<evidence type="ECO:0000256" key="1">
    <source>
        <dbReference type="SAM" id="SignalP"/>
    </source>
</evidence>
<sequence length="70" mass="8021">MKKMFLAGCLALLLCACGDRAKDLYDTAQLEERQYNAEHARQLYGEILQKYPDSPYAAQARERLAELEKP</sequence>
<reference evidence="2 3" key="1">
    <citation type="submission" date="2019-07" db="EMBL/GenBank/DDBJ databases">
        <title>Insights of Desulfuromonas acetexigens electromicrobiology.</title>
        <authorList>
            <person name="Katuri K."/>
            <person name="Sapireddy V."/>
            <person name="Shaw D.R."/>
            <person name="Saikaly P."/>
        </authorList>
    </citation>
    <scope>NUCLEOTIDE SEQUENCE [LARGE SCALE GENOMIC DNA]</scope>
    <source>
        <strain evidence="2 3">2873</strain>
    </source>
</reference>
<protein>
    <recommendedName>
        <fullName evidence="4">Tetratricopeptide repeat protein</fullName>
    </recommendedName>
</protein>
<dbReference type="OrthoDB" id="9812704at2"/>
<feature type="chain" id="PRO_5022084579" description="Tetratricopeptide repeat protein" evidence="1">
    <location>
        <begin position="22"/>
        <end position="70"/>
    </location>
</feature>
<name>A0A550J6N7_9BACT</name>
<evidence type="ECO:0008006" key="4">
    <source>
        <dbReference type="Google" id="ProtNLM"/>
    </source>
</evidence>
<feature type="signal peptide" evidence="1">
    <location>
        <begin position="1"/>
        <end position="21"/>
    </location>
</feature>
<proteinExistence type="predicted"/>
<dbReference type="EMBL" id="VJVV01000013">
    <property type="protein sequence ID" value="TRO78910.1"/>
    <property type="molecule type" value="Genomic_DNA"/>
</dbReference>